<dbReference type="GO" id="GO:0005856">
    <property type="term" value="C:cytoskeleton"/>
    <property type="evidence" value="ECO:0007669"/>
    <property type="project" value="UniProtKB-SubCell"/>
</dbReference>
<dbReference type="AlphaFoldDB" id="A0A0W0CCA3"/>
<feature type="compositionally biased region" description="Basic and acidic residues" evidence="5">
    <location>
        <begin position="214"/>
        <end position="228"/>
    </location>
</feature>
<dbReference type="EMBL" id="LLZZ01000033">
    <property type="protein sequence ID" value="KTB11609.1"/>
    <property type="molecule type" value="Genomic_DNA"/>
</dbReference>
<dbReference type="InterPro" id="IPR052410">
    <property type="entry name" value="DRC5"/>
</dbReference>
<feature type="region of interest" description="Disordered" evidence="5">
    <location>
        <begin position="956"/>
        <end position="976"/>
    </location>
</feature>
<dbReference type="Proteomes" id="UP000054886">
    <property type="component" value="Unassembled WGS sequence"/>
</dbReference>
<feature type="coiled-coil region" evidence="4">
    <location>
        <begin position="301"/>
        <end position="328"/>
    </location>
</feature>
<name>A0A0W0CCA3_CANGB</name>
<keyword evidence="4" id="KW-0175">Coiled coil</keyword>
<feature type="compositionally biased region" description="Basic and acidic residues" evidence="5">
    <location>
        <begin position="115"/>
        <end position="124"/>
    </location>
</feature>
<dbReference type="PANTHER" id="PTHR24107">
    <property type="entry name" value="YNEIN REGULATORY COMPLEX SUBUNIT 5"/>
    <property type="match status" value="1"/>
</dbReference>
<evidence type="ECO:0000256" key="3">
    <source>
        <dbReference type="ARBA" id="ARBA00023212"/>
    </source>
</evidence>
<dbReference type="EMBL" id="LLZZ01000163">
    <property type="protein sequence ID" value="KTA97220.1"/>
    <property type="molecule type" value="Genomic_DNA"/>
</dbReference>
<evidence type="ECO:0000256" key="5">
    <source>
        <dbReference type="SAM" id="MobiDB-lite"/>
    </source>
</evidence>
<comment type="caution">
    <text evidence="6">The sequence shown here is derived from an EMBL/GenBank/DDBJ whole genome shotgun (WGS) entry which is preliminary data.</text>
</comment>
<dbReference type="VEuPathDB" id="FungiDB:GVI51_J03861"/>
<evidence type="ECO:0000256" key="1">
    <source>
        <dbReference type="ARBA" id="ARBA00004245"/>
    </source>
</evidence>
<evidence type="ECO:0000256" key="2">
    <source>
        <dbReference type="ARBA" id="ARBA00022490"/>
    </source>
</evidence>
<evidence type="ECO:0000313" key="7">
    <source>
        <dbReference type="EMBL" id="KTB11609.1"/>
    </source>
</evidence>
<evidence type="ECO:0000313" key="6">
    <source>
        <dbReference type="EMBL" id="KTA97220.1"/>
    </source>
</evidence>
<sequence>MASIEVLKNQVDVQIEWLYKGKKRKLPKAGSVDPMRSDPMDGNRLGRRATISVRETMPEGVARRRPRSSSISNGDLSNDKSAQREAPATDYSRRHSVSHSEKEKKKSIFGSLFGKKSDSTDKKPPQSSAKSPVSVKTSTSSASPTASVPININVNREKPKSHEPKSPSSPLRLFHFGQSNSESHAAPISRGSPSPSMDPLDERIESSKHHHSHHDQGQSRDKESIEKLNKIDLKRVSFALDKFHHEPAQQLPSRKPKMGDIVVPEDMISEEPKISVGITTTSDNKASSAPKRKYSKDSQEYKMVLENYKRLQKESERQQLEAHRVAERIANEVTGYRIRSGSLFEAAHNAVVNKVLSPSSPTEASVIDSDPTVALDSRVAELTIDKPIHAHETFFETEGYDSSTSQVNSNPDLHQHHHELPLDVVYTRCCHLREILPIPSTLRQVKGKTAPLQTLKFLNPKPTLIDILSFCDFISITPIQVVVFDNVALNSDMIQIVLSSLINSKSIEKLGIRNVVLSSKDWEMLCKFLLVNKSIIRLDLSQTKIKPDLPAECYRHNMNWKLFCNVLRERTGRPLEELLLNGVHFDEMSFDDYQDLLLTFASKNSSPNKRLGMAAASFSEKCMSFLFDVISQFSVQGVDLGFNELEPYIHIIIDKLSTLPYNNLEYFTLNSSSFSCTQNIGSLLKYLSRLPNLRFLDMSNIPEMFPSVFAYLYKYLPLFPSLQRIHFDSNCLTYKQCIMLCEILQKCPKLAHVSMKNELTYPEAIKDQDKEDGSDDKSTKEFAARTLGATLYGFCRDRSTLLGLDVDYGDISDEIQSRIAVTLMINMKKTIDSNFSQDEVTSQDDLLFDGKVISENAEGILHRLTSNLGDQSDPTKMYLLKKFVEKIESLHYEVQKKIDIMFEKRETGTLPLKEKENLLRLVLLEKNLSNIMQLFASTSSMKIMETPEAELIGKANCADDSNDSADEKNNSTNTSHIRPFLKHLDSDRIFGFASHHSPKSPDVDASQIPHSMATESGKVVDATTGKALLYKTLSSTSLLVKKQEHEEGEFHKWGFFVHQKGTTNPDTDDKKSGPEKTPNVSGNTNAPERVTVPKIQTVPSGNELREAIIKAKGIDSIEDLIKKVSKDDHGLKKIYGESLKPFPILGAQDVDYTSRNASEGNTEASGRSTSTDSKTDELVTEKYDELLNSISQKRTSKQ</sequence>
<proteinExistence type="predicted"/>
<feature type="compositionally biased region" description="Basic and acidic residues" evidence="5">
    <location>
        <begin position="155"/>
        <end position="165"/>
    </location>
</feature>
<gene>
    <name evidence="7" type="ORF">AO440_004880</name>
    <name evidence="6" type="ORF">AO440_005344</name>
</gene>
<dbReference type="VEuPathDB" id="FungiDB:B1J91_J04026g"/>
<keyword evidence="2" id="KW-0963">Cytoplasm</keyword>
<reference evidence="6 8" key="1">
    <citation type="submission" date="2015-10" db="EMBL/GenBank/DDBJ databases">
        <title>Draft genomes sequences of Candida glabrata isolates 1A, 1B, 2A, 2B, 3A and 3B.</title>
        <authorList>
            <person name="Haavelsrud O.E."/>
            <person name="Gaustad P."/>
        </authorList>
    </citation>
    <scope>NUCLEOTIDE SEQUENCE [LARGE SCALE GENOMIC DNA]</scope>
    <source>
        <strain evidence="6">910700640</strain>
    </source>
</reference>
<feature type="region of interest" description="Disordered" evidence="5">
    <location>
        <begin position="1153"/>
        <end position="1180"/>
    </location>
</feature>
<dbReference type="Gene3D" id="3.80.10.10">
    <property type="entry name" value="Ribonuclease Inhibitor"/>
    <property type="match status" value="1"/>
</dbReference>
<dbReference type="PANTHER" id="PTHR24107:SF30">
    <property type="entry name" value="GLC7-INTERACTING PROTEIN 3-RELATED"/>
    <property type="match status" value="1"/>
</dbReference>
<feature type="region of interest" description="Disordered" evidence="5">
    <location>
        <begin position="279"/>
        <end position="298"/>
    </location>
</feature>
<keyword evidence="3" id="KW-0206">Cytoskeleton</keyword>
<feature type="compositionally biased region" description="Polar residues" evidence="5">
    <location>
        <begin position="1153"/>
        <end position="1172"/>
    </location>
</feature>
<feature type="compositionally biased region" description="Low complexity" evidence="5">
    <location>
        <begin position="127"/>
        <end position="149"/>
    </location>
</feature>
<dbReference type="VEuPathDB" id="FungiDB:GWK60_J03839"/>
<evidence type="ECO:0000313" key="8">
    <source>
        <dbReference type="Proteomes" id="UP000054886"/>
    </source>
</evidence>
<dbReference type="VEuPathDB" id="FungiDB:CAGL0J04026g"/>
<evidence type="ECO:0000256" key="4">
    <source>
        <dbReference type="SAM" id="Coils"/>
    </source>
</evidence>
<comment type="subcellular location">
    <subcellularLocation>
        <location evidence="1">Cytoplasm</location>
        <location evidence="1">Cytoskeleton</location>
    </subcellularLocation>
</comment>
<feature type="region of interest" description="Disordered" evidence="5">
    <location>
        <begin position="1059"/>
        <end position="1087"/>
    </location>
</feature>
<dbReference type="InterPro" id="IPR032675">
    <property type="entry name" value="LRR_dom_sf"/>
</dbReference>
<feature type="region of interest" description="Disordered" evidence="5">
    <location>
        <begin position="23"/>
        <end position="228"/>
    </location>
</feature>
<organism evidence="6 8">
    <name type="scientific">Candida glabrata</name>
    <name type="common">Yeast</name>
    <name type="synonym">Torulopsis glabrata</name>
    <dbReference type="NCBI Taxonomy" id="5478"/>
    <lineage>
        <taxon>Eukaryota</taxon>
        <taxon>Fungi</taxon>
        <taxon>Dikarya</taxon>
        <taxon>Ascomycota</taxon>
        <taxon>Saccharomycotina</taxon>
        <taxon>Saccharomycetes</taxon>
        <taxon>Saccharomycetales</taxon>
        <taxon>Saccharomycetaceae</taxon>
        <taxon>Nakaseomyces</taxon>
    </lineage>
</organism>
<dbReference type="SUPFAM" id="SSF52047">
    <property type="entry name" value="RNI-like"/>
    <property type="match status" value="1"/>
</dbReference>
<protein>
    <submittedName>
        <fullName evidence="6">HMG2-induced ER-remodeling protein 1</fullName>
    </submittedName>
</protein>
<accession>A0A0W0CCA3</accession>